<proteinExistence type="predicted"/>
<evidence type="ECO:0000313" key="3">
    <source>
        <dbReference type="Proteomes" id="UP001448858"/>
    </source>
</evidence>
<keyword evidence="3" id="KW-1185">Reference proteome</keyword>
<accession>A0ABZ3A0P2</accession>
<name>A0ABZ3A0P2_9MICC</name>
<sequence>MRDRLLFLLPFAAAAAVGVFLFRRGGDHEFWILLLTPAAIALVQLRRQSQMLRRYEARNQFECRIQIRKTDSSTRRSKWTRALATPYPDRLTLQILEGTLRDSDPLALQRTEYAGMRPARFSEALLRYNPRWSVAIYRRGPEEILVAAPPSHLAALSGTGQR</sequence>
<evidence type="ECO:0000256" key="1">
    <source>
        <dbReference type="SAM" id="Phobius"/>
    </source>
</evidence>
<keyword evidence="1" id="KW-0472">Membrane</keyword>
<dbReference type="Proteomes" id="UP001448858">
    <property type="component" value="Chromosome"/>
</dbReference>
<organism evidence="2 3">
    <name type="scientific">Arthrobacter citreus</name>
    <dbReference type="NCBI Taxonomy" id="1670"/>
    <lineage>
        <taxon>Bacteria</taxon>
        <taxon>Bacillati</taxon>
        <taxon>Actinomycetota</taxon>
        <taxon>Actinomycetes</taxon>
        <taxon>Micrococcales</taxon>
        <taxon>Micrococcaceae</taxon>
        <taxon>Arthrobacter</taxon>
    </lineage>
</organism>
<dbReference type="EMBL" id="CP151657">
    <property type="protein sequence ID" value="WZP17530.1"/>
    <property type="molecule type" value="Genomic_DNA"/>
</dbReference>
<gene>
    <name evidence="2" type="ORF">AAE021_08250</name>
</gene>
<evidence type="ECO:0000313" key="2">
    <source>
        <dbReference type="EMBL" id="WZP17530.1"/>
    </source>
</evidence>
<dbReference type="RefSeq" id="WP_342025126.1">
    <property type="nucleotide sequence ID" value="NZ_CP151657.1"/>
</dbReference>
<keyword evidence="1" id="KW-1133">Transmembrane helix</keyword>
<reference evidence="2 3" key="1">
    <citation type="submission" date="2024-04" db="EMBL/GenBank/DDBJ databases">
        <title>Arthrobacter sp. from Plains bison fecal sample.</title>
        <authorList>
            <person name="Ruzzini A."/>
        </authorList>
    </citation>
    <scope>NUCLEOTIDE SEQUENCE [LARGE SCALE GENOMIC DNA]</scope>
    <source>
        <strain evidence="2 3">EINP1</strain>
    </source>
</reference>
<feature type="transmembrane region" description="Helical" evidence="1">
    <location>
        <begin position="28"/>
        <end position="45"/>
    </location>
</feature>
<protein>
    <submittedName>
        <fullName evidence="2">Uncharacterized protein</fullName>
    </submittedName>
</protein>
<keyword evidence="1" id="KW-0812">Transmembrane</keyword>